<dbReference type="NCBIfam" id="TIGR03442">
    <property type="entry name" value="ergothioneine biosynthesis protein EgtC"/>
    <property type="match status" value="1"/>
</dbReference>
<comment type="catalytic activity">
    <reaction evidence="2">
        <text>gamma-L-glutamyl-hercynylcysteine S-oxide + H2O = S-(hercyn-2-yl)-L-cysteine S-oxide + L-glutamate</text>
        <dbReference type="Rhea" id="RHEA:42684"/>
        <dbReference type="ChEBI" id="CHEBI:15377"/>
        <dbReference type="ChEBI" id="CHEBI:29985"/>
        <dbReference type="ChEBI" id="CHEBI:82703"/>
        <dbReference type="ChEBI" id="CHEBI:82706"/>
        <dbReference type="EC" id="3.5.1.118"/>
    </reaction>
</comment>
<evidence type="ECO:0000313" key="6">
    <source>
        <dbReference type="Proteomes" id="UP000318065"/>
    </source>
</evidence>
<dbReference type="PROSITE" id="PS51278">
    <property type="entry name" value="GATASE_TYPE_2"/>
    <property type="match status" value="1"/>
</dbReference>
<dbReference type="Pfam" id="PF13230">
    <property type="entry name" value="GATase_4"/>
    <property type="match status" value="1"/>
</dbReference>
<dbReference type="InterPro" id="IPR032889">
    <property type="entry name" value="EgtC_Actinobacteria"/>
</dbReference>
<dbReference type="InterPro" id="IPR029055">
    <property type="entry name" value="Ntn_hydrolases_N"/>
</dbReference>
<feature type="region of interest" description="Disordered" evidence="3">
    <location>
        <begin position="236"/>
        <end position="272"/>
    </location>
</feature>
<dbReference type="EC" id="3.5.1.118" evidence="2"/>
<evidence type="ECO:0000256" key="1">
    <source>
        <dbReference type="ARBA" id="ARBA00022962"/>
    </source>
</evidence>
<dbReference type="HAMAP" id="MF_02036">
    <property type="entry name" value="EgtC"/>
    <property type="match status" value="1"/>
</dbReference>
<evidence type="ECO:0000256" key="3">
    <source>
        <dbReference type="SAM" id="MobiDB-lite"/>
    </source>
</evidence>
<dbReference type="Gene3D" id="3.60.20.10">
    <property type="entry name" value="Glutamine Phosphoribosylpyrophosphate, subunit 1, domain 1"/>
    <property type="match status" value="1"/>
</dbReference>
<dbReference type="GO" id="GO:0016811">
    <property type="term" value="F:hydrolase activity, acting on carbon-nitrogen (but not peptide) bonds, in linear amides"/>
    <property type="evidence" value="ECO:0007669"/>
    <property type="project" value="UniProtKB-UniRule"/>
</dbReference>
<dbReference type="UniPathway" id="UPA01014"/>
<evidence type="ECO:0000259" key="4">
    <source>
        <dbReference type="PROSITE" id="PS51278"/>
    </source>
</evidence>
<dbReference type="PANTHER" id="PTHR43187">
    <property type="entry name" value="GLUTAMINE AMIDOTRANSFERASE DUG3-RELATED"/>
    <property type="match status" value="1"/>
</dbReference>
<dbReference type="InterPro" id="IPR052373">
    <property type="entry name" value="Gamma-glu_amide_hydrolase"/>
</dbReference>
<sequence>MCRMAAYVGERPVPLSALTLEPEHSLLVQSYAPREMQSGVVNADGFGAGWYAPEVDVEPAVYRSTRPIWADRSFASIAPRVLSPAVFAAVRSATPGLPAEESGVPPFASGRYLFMHNGAVQDFRRSAMRRLRDALSDESYAGLLGVSDSETIFACLLDRLRDSPEAPAGALRRTVAHLFRICAELGVEATLNLGVTDGATMAFTRCSTSGPGNSLYFLEDAGAFRGGVAVASEPLDETPGWREVPDRHLLSTDRSGGVTLEPLNPSGAEAPS</sequence>
<dbReference type="InterPro" id="IPR026869">
    <property type="entry name" value="EgtC-like"/>
</dbReference>
<dbReference type="AlphaFoldDB" id="A0A510HNU9"/>
<comment type="function">
    <text evidence="2">Catalyzes the hydrolysis of the gamma-glutamyl amide bond of hercynyl-gamma-L-glutamyl-L-cysteine sulfoxide to produce hercynylcysteine sulfoxide, a step in the biosynthesis pathway of ergothioneine.</text>
</comment>
<keyword evidence="2" id="KW-0378">Hydrolase</keyword>
<dbReference type="SUPFAM" id="SSF56235">
    <property type="entry name" value="N-terminal nucleophile aminohydrolases (Ntn hydrolases)"/>
    <property type="match status" value="1"/>
</dbReference>
<name>A0A510HNU9_9ACTN</name>
<evidence type="ECO:0000256" key="2">
    <source>
        <dbReference type="HAMAP-Rule" id="MF_02036"/>
    </source>
</evidence>
<feature type="domain" description="Glutamine amidotransferase type-2" evidence="4">
    <location>
        <begin position="2"/>
        <end position="272"/>
    </location>
</feature>
<keyword evidence="5" id="KW-0808">Transferase</keyword>
<keyword evidence="1 2" id="KW-0315">Glutamine amidotransferase</keyword>
<dbReference type="OrthoDB" id="9804310at2"/>
<protein>
    <recommendedName>
        <fullName evidence="2">Gamma-glutamyl-hercynylcysteine sulfoxide hydrolase</fullName>
        <ecNumber evidence="2">3.5.1.118</ecNumber>
    </recommendedName>
    <alternativeName>
        <fullName evidence="2">Gamma-glutamyl hercynylcysteine S-oxide hydrolase</fullName>
    </alternativeName>
</protein>
<feature type="compositionally biased region" description="Basic and acidic residues" evidence="3">
    <location>
        <begin position="239"/>
        <end position="251"/>
    </location>
</feature>
<dbReference type="EMBL" id="AP019791">
    <property type="protein sequence ID" value="BBL81175.1"/>
    <property type="molecule type" value="Genomic_DNA"/>
</dbReference>
<keyword evidence="6" id="KW-1185">Reference proteome</keyword>
<dbReference type="Proteomes" id="UP000318065">
    <property type="component" value="Chromosome"/>
</dbReference>
<dbReference type="PANTHER" id="PTHR43187:SF2">
    <property type="entry name" value="GAMMA-GLUTAMYL-HERCYNYLCYSTEINE SULFOXIDE HYDROLASE"/>
    <property type="match status" value="1"/>
</dbReference>
<dbReference type="GO" id="GO:0052699">
    <property type="term" value="P:ergothioneine biosynthetic process"/>
    <property type="evidence" value="ECO:0007669"/>
    <property type="project" value="UniProtKB-UniRule"/>
</dbReference>
<organism evidence="5 6">
    <name type="scientific">Rubrobacter xylanophilus</name>
    <dbReference type="NCBI Taxonomy" id="49319"/>
    <lineage>
        <taxon>Bacteria</taxon>
        <taxon>Bacillati</taxon>
        <taxon>Actinomycetota</taxon>
        <taxon>Rubrobacteria</taxon>
        <taxon>Rubrobacterales</taxon>
        <taxon>Rubrobacteraceae</taxon>
        <taxon>Rubrobacter</taxon>
    </lineage>
</organism>
<dbReference type="InterPro" id="IPR017808">
    <property type="entry name" value="EgtC"/>
</dbReference>
<gene>
    <name evidence="2" type="primary">egtC</name>
    <name evidence="5" type="ORF">RxyAA322_30290</name>
</gene>
<dbReference type="CDD" id="cd01908">
    <property type="entry name" value="YafJ"/>
    <property type="match status" value="1"/>
</dbReference>
<dbReference type="GO" id="GO:0016740">
    <property type="term" value="F:transferase activity"/>
    <property type="evidence" value="ECO:0007669"/>
    <property type="project" value="UniProtKB-KW"/>
</dbReference>
<comment type="pathway">
    <text evidence="2">Amino-acid biosynthesis; ergothioneine biosynthesis.</text>
</comment>
<accession>A0A510HNU9</accession>
<dbReference type="InterPro" id="IPR017932">
    <property type="entry name" value="GATase_2_dom"/>
</dbReference>
<proteinExistence type="inferred from homology"/>
<reference evidence="5" key="1">
    <citation type="journal article" date="2019" name="Microbiol. Resour. Announc.">
        <title>Complete Genome Sequence of Rubrobacter xylanophilus Strain AA3-22, Isolated from Arima Onsen in Japan.</title>
        <authorList>
            <person name="Tomariguchi N."/>
            <person name="Miyazaki K."/>
        </authorList>
    </citation>
    <scope>NUCLEOTIDE SEQUENCE [LARGE SCALE GENOMIC DNA]</scope>
    <source>
        <strain evidence="5">AA3-22</strain>
    </source>
</reference>
<evidence type="ECO:0000313" key="5">
    <source>
        <dbReference type="EMBL" id="BBL81175.1"/>
    </source>
</evidence>